<evidence type="ECO:0000256" key="2">
    <source>
        <dbReference type="ARBA" id="ARBA00033477"/>
    </source>
</evidence>
<dbReference type="InterPro" id="IPR040434">
    <property type="entry name" value="TSAP1"/>
</dbReference>
<dbReference type="PROSITE" id="PS50102">
    <property type="entry name" value="RRM"/>
    <property type="match status" value="2"/>
</dbReference>
<dbReference type="SUPFAM" id="SSF54928">
    <property type="entry name" value="RNA-binding domain, RBD"/>
    <property type="match status" value="1"/>
</dbReference>
<dbReference type="InterPro" id="IPR041085">
    <property type="entry name" value="TSAP1_C"/>
</dbReference>
<keyword evidence="6" id="KW-1185">Reference proteome</keyword>
<dbReference type="Gene3D" id="3.30.70.330">
    <property type="match status" value="2"/>
</dbReference>
<comment type="similarity">
    <text evidence="1">Belongs to the RRM TRSPAP family.</text>
</comment>
<evidence type="ECO:0000256" key="3">
    <source>
        <dbReference type="PROSITE-ProRule" id="PRU00176"/>
    </source>
</evidence>
<dbReference type="PANTHER" id="PTHR37457">
    <property type="entry name" value="TRNA SELENOCYSTEINE 1-ASSOCIATED PROTEIN 1-RELATED"/>
    <property type="match status" value="1"/>
</dbReference>
<feature type="domain" description="RRM" evidence="4">
    <location>
        <begin position="95"/>
        <end position="174"/>
    </location>
</feature>
<dbReference type="PANTHER" id="PTHR37457:SF3">
    <property type="entry name" value="TRNA SELENOCYSTEINE-ASSOCIATED PROTEIN 1"/>
    <property type="match status" value="1"/>
</dbReference>
<protein>
    <recommendedName>
        <fullName evidence="2">tRNA selenocysteine-associated protein 1</fullName>
    </recommendedName>
</protein>
<comment type="caution">
    <text evidence="5">The sequence shown here is derived from an EMBL/GenBank/DDBJ whole genome shotgun (WGS) entry which is preliminary data.</text>
</comment>
<dbReference type="InterPro" id="IPR000504">
    <property type="entry name" value="RRM_dom"/>
</dbReference>
<gene>
    <name evidence="5" type="ORF">CVLEPA_LOCUS24192</name>
</gene>
<evidence type="ECO:0000256" key="1">
    <source>
        <dbReference type="ARBA" id="ARBA00008920"/>
    </source>
</evidence>
<sequence length="325" mass="37138">MSRSLWMGDLDPNMDEAFIGRIFQNISLPASVKVIRRKDNGMPAGYCFIEFATESEAERVLKLVNGTTIPGVTPSKRFRLNRSQAGKLWDIGPSYSVFVGDLDPSVTDDKLEDFFLSKFRSVKGAKIVYEEGGVSRGYGFVRFSSEVEQKRALVEMQGARGLGSKAIRVSVATPKGKTAGSNSDSNSTNSATAEHYNQQWVKQYTDQYQYYQQYYNSYYNYPQMQQYGNYYQQQAQQQQQQQQQQVANANYQKPEQYNSTAHYQASRLQQQQQQEDKLEDPNPLIDVDLENETYFETHTALLNSLGAHWNFIDTFTSKVPDLLQP</sequence>
<accession>A0ABP0GKG8</accession>
<dbReference type="InterPro" id="IPR035979">
    <property type="entry name" value="RBD_domain_sf"/>
</dbReference>
<name>A0ABP0GKG8_CLALP</name>
<keyword evidence="3" id="KW-0694">RNA-binding</keyword>
<dbReference type="InterPro" id="IPR012677">
    <property type="entry name" value="Nucleotide-bd_a/b_plait_sf"/>
</dbReference>
<evidence type="ECO:0000313" key="5">
    <source>
        <dbReference type="EMBL" id="CAK8691488.1"/>
    </source>
</evidence>
<reference evidence="5 6" key="1">
    <citation type="submission" date="2024-02" db="EMBL/GenBank/DDBJ databases">
        <authorList>
            <person name="Daric V."/>
            <person name="Darras S."/>
        </authorList>
    </citation>
    <scope>NUCLEOTIDE SEQUENCE [LARGE SCALE GENOMIC DNA]</scope>
</reference>
<feature type="domain" description="RRM" evidence="4">
    <location>
        <begin position="3"/>
        <end position="85"/>
    </location>
</feature>
<organism evidence="5 6">
    <name type="scientific">Clavelina lepadiformis</name>
    <name type="common">Light-bulb sea squirt</name>
    <name type="synonym">Ascidia lepadiformis</name>
    <dbReference type="NCBI Taxonomy" id="159417"/>
    <lineage>
        <taxon>Eukaryota</taxon>
        <taxon>Metazoa</taxon>
        <taxon>Chordata</taxon>
        <taxon>Tunicata</taxon>
        <taxon>Ascidiacea</taxon>
        <taxon>Aplousobranchia</taxon>
        <taxon>Clavelinidae</taxon>
        <taxon>Clavelina</taxon>
    </lineage>
</organism>
<proteinExistence type="inferred from homology"/>
<dbReference type="SMART" id="SM00360">
    <property type="entry name" value="RRM"/>
    <property type="match status" value="2"/>
</dbReference>
<dbReference type="Pfam" id="PF17654">
    <property type="entry name" value="Trnau1ap"/>
    <property type="match status" value="1"/>
</dbReference>
<evidence type="ECO:0000313" key="6">
    <source>
        <dbReference type="Proteomes" id="UP001642483"/>
    </source>
</evidence>
<evidence type="ECO:0000259" key="4">
    <source>
        <dbReference type="PROSITE" id="PS50102"/>
    </source>
</evidence>
<dbReference type="EMBL" id="CAWYQH010000119">
    <property type="protein sequence ID" value="CAK8691488.1"/>
    <property type="molecule type" value="Genomic_DNA"/>
</dbReference>
<dbReference type="Proteomes" id="UP001642483">
    <property type="component" value="Unassembled WGS sequence"/>
</dbReference>
<dbReference type="Pfam" id="PF00076">
    <property type="entry name" value="RRM_1"/>
    <property type="match status" value="2"/>
</dbReference>